<dbReference type="GO" id="GO:0004185">
    <property type="term" value="F:serine-type carboxypeptidase activity"/>
    <property type="evidence" value="ECO:0007669"/>
    <property type="project" value="InterPro"/>
</dbReference>
<feature type="transmembrane region" description="Helical" evidence="2">
    <location>
        <begin position="19"/>
        <end position="36"/>
    </location>
</feature>
<dbReference type="PANTHER" id="PTHR11802">
    <property type="entry name" value="SERINE PROTEASE FAMILY S10 SERINE CARBOXYPEPTIDASE"/>
    <property type="match status" value="1"/>
</dbReference>
<accession>A0A8T0A462</accession>
<keyword evidence="2" id="KW-0472">Membrane</keyword>
<feature type="transmembrane region" description="Helical" evidence="2">
    <location>
        <begin position="48"/>
        <end position="67"/>
    </location>
</feature>
<dbReference type="InterPro" id="IPR029058">
    <property type="entry name" value="AB_hydrolase_fold"/>
</dbReference>
<dbReference type="AlphaFoldDB" id="A0A8T0A462"/>
<evidence type="ECO:0000313" key="3">
    <source>
        <dbReference type="EMBL" id="KAF7640165.1"/>
    </source>
</evidence>
<evidence type="ECO:0000256" key="1">
    <source>
        <dbReference type="ARBA" id="ARBA00009431"/>
    </source>
</evidence>
<dbReference type="GO" id="GO:0006508">
    <property type="term" value="P:proteolysis"/>
    <property type="evidence" value="ECO:0007669"/>
    <property type="project" value="InterPro"/>
</dbReference>
<dbReference type="OrthoDB" id="1022205at2759"/>
<keyword evidence="3" id="KW-0645">Protease</keyword>
<dbReference type="Proteomes" id="UP000605970">
    <property type="component" value="Unassembled WGS sequence"/>
</dbReference>
<comment type="similarity">
    <text evidence="1">Belongs to the peptidase S10 family.</text>
</comment>
<keyword evidence="2" id="KW-0812">Transmembrane</keyword>
<organism evidence="3 4">
    <name type="scientific">Meloidogyne graminicola</name>
    <dbReference type="NCBI Taxonomy" id="189291"/>
    <lineage>
        <taxon>Eukaryota</taxon>
        <taxon>Metazoa</taxon>
        <taxon>Ecdysozoa</taxon>
        <taxon>Nematoda</taxon>
        <taxon>Chromadorea</taxon>
        <taxon>Rhabditida</taxon>
        <taxon>Tylenchina</taxon>
        <taxon>Tylenchomorpha</taxon>
        <taxon>Tylenchoidea</taxon>
        <taxon>Meloidogynidae</taxon>
        <taxon>Meloidogyninae</taxon>
        <taxon>Meloidogyne</taxon>
    </lineage>
</organism>
<sequence length="540" mass="61677">MSTKIFCCFDQLHYWNSRLCPPIGFITNFGLVWLIIKKTPKEMKIHSRILLQTCVIDIALLFVTLFGQPVLSFQPDGSCVMLWQGYFSWFFKEMPLANLCIFAIWYFLTTIDVNGIAIQFIYRFLGLNCLMNINLLRYFYIAILPFATALSLSITWFLLIAKDQLNSKNLDVSYFSTYMDQQAVQTYSFVTYSFNIFWFNGGPGCSSLYGLFTELGPYLINEDGTKLLENIHSWNNYASVVFIESPAGVGFSYSTNGNNTNDDNLGLLIGNGYLNKKLFSSAGMLFAYNHGAIEESYWIDFINKCCNGNIDNCDVDALHGICAKTAYDFLNIYQTSNINIYNIYQYCDNSPNGNSNGISLFSTKIKKELAKKAENFLTRRKRDENSKNNYVYDPSLVPCITDNVFANYMNKPEVLKALHIPGNQNILWSLCSNNLDYNIVQEDMTPFFNDILKAKLPIALYHGDTDSDCSFVLGQKFVEKLNLTIEYPRFWYFNNQVGGSITVFKGLKYLTVNGVGHMVPQWAPARAEYILNQTMNNMSI</sequence>
<dbReference type="EMBL" id="JABEBT010000002">
    <property type="protein sequence ID" value="KAF7640165.1"/>
    <property type="molecule type" value="Genomic_DNA"/>
</dbReference>
<keyword evidence="4" id="KW-1185">Reference proteome</keyword>
<dbReference type="PROSITE" id="PS00560">
    <property type="entry name" value="CARBOXYPEPT_SER_HIS"/>
    <property type="match status" value="1"/>
</dbReference>
<evidence type="ECO:0000256" key="2">
    <source>
        <dbReference type="SAM" id="Phobius"/>
    </source>
</evidence>
<feature type="transmembrane region" description="Helical" evidence="2">
    <location>
        <begin position="138"/>
        <end position="159"/>
    </location>
</feature>
<keyword evidence="3" id="KW-0121">Carboxypeptidase</keyword>
<reference evidence="3" key="1">
    <citation type="journal article" date="2020" name="Ecol. Evol.">
        <title>Genome structure and content of the rice root-knot nematode (Meloidogyne graminicola).</title>
        <authorList>
            <person name="Phan N.T."/>
            <person name="Danchin E.G.J."/>
            <person name="Klopp C."/>
            <person name="Perfus-Barbeoch L."/>
            <person name="Kozlowski D.K."/>
            <person name="Koutsovoulos G.D."/>
            <person name="Lopez-Roques C."/>
            <person name="Bouchez O."/>
            <person name="Zahm M."/>
            <person name="Besnard G."/>
            <person name="Bellafiore S."/>
        </authorList>
    </citation>
    <scope>NUCLEOTIDE SEQUENCE</scope>
    <source>
        <strain evidence="3">VN-18</strain>
    </source>
</reference>
<feature type="transmembrane region" description="Helical" evidence="2">
    <location>
        <begin position="96"/>
        <end position="117"/>
    </location>
</feature>
<name>A0A8T0A462_9BILA</name>
<dbReference type="PRINTS" id="PR00724">
    <property type="entry name" value="CRBOXYPTASEC"/>
</dbReference>
<dbReference type="InterPro" id="IPR033124">
    <property type="entry name" value="Ser_caboxypep_his_AS"/>
</dbReference>
<dbReference type="Pfam" id="PF10326">
    <property type="entry name" value="7TM_GPCR_Str"/>
    <property type="match status" value="1"/>
</dbReference>
<comment type="caution">
    <text evidence="3">The sequence shown here is derived from an EMBL/GenBank/DDBJ whole genome shotgun (WGS) entry which is preliminary data.</text>
</comment>
<dbReference type="Pfam" id="PF00450">
    <property type="entry name" value="Peptidase_S10"/>
    <property type="match status" value="2"/>
</dbReference>
<keyword evidence="3" id="KW-0378">Hydrolase</keyword>
<dbReference type="SUPFAM" id="SSF53474">
    <property type="entry name" value="alpha/beta-Hydrolases"/>
    <property type="match status" value="1"/>
</dbReference>
<dbReference type="PANTHER" id="PTHR11802:SF418">
    <property type="entry name" value="SERINE CARBOXYPEPTIDASE CTSA-1.1"/>
    <property type="match status" value="1"/>
</dbReference>
<dbReference type="InterPro" id="IPR019428">
    <property type="entry name" value="7TM_GPCR_serpentine_rcpt_Str"/>
</dbReference>
<protein>
    <submittedName>
        <fullName evidence="3">Carboxypeptidase</fullName>
    </submittedName>
</protein>
<proteinExistence type="inferred from homology"/>
<keyword evidence="2" id="KW-1133">Transmembrane helix</keyword>
<evidence type="ECO:0000313" key="4">
    <source>
        <dbReference type="Proteomes" id="UP000605970"/>
    </source>
</evidence>
<dbReference type="Gene3D" id="3.40.50.1820">
    <property type="entry name" value="alpha/beta hydrolase"/>
    <property type="match status" value="2"/>
</dbReference>
<dbReference type="InterPro" id="IPR001563">
    <property type="entry name" value="Peptidase_S10"/>
</dbReference>
<gene>
    <name evidence="3" type="ORF">Mgra_00000609</name>
</gene>